<dbReference type="AlphaFoldDB" id="A0A6J7DJJ3"/>
<evidence type="ECO:0000313" key="2">
    <source>
        <dbReference type="EMBL" id="CAB4760077.1"/>
    </source>
</evidence>
<dbReference type="EMBL" id="CAEZXX010000038">
    <property type="protein sequence ID" value="CAB4703542.1"/>
    <property type="molecule type" value="Genomic_DNA"/>
</dbReference>
<dbReference type="Gene3D" id="3.40.50.300">
    <property type="entry name" value="P-loop containing nucleotide triphosphate hydrolases"/>
    <property type="match status" value="1"/>
</dbReference>
<gene>
    <name evidence="1" type="ORF">UFOPK2602_00727</name>
    <name evidence="2" type="ORF">UFOPK2806_01590</name>
    <name evidence="3" type="ORF">UFOPK3417_00670</name>
    <name evidence="4" type="ORF">UFOPK4306_01798</name>
</gene>
<reference evidence="3" key="1">
    <citation type="submission" date="2020-05" db="EMBL/GenBank/DDBJ databases">
        <authorList>
            <person name="Chiriac C."/>
            <person name="Salcher M."/>
            <person name="Ghai R."/>
            <person name="Kavagutti S V."/>
        </authorList>
    </citation>
    <scope>NUCLEOTIDE SEQUENCE</scope>
</reference>
<name>A0A6J7DJJ3_9ZZZZ</name>
<dbReference type="InterPro" id="IPR027417">
    <property type="entry name" value="P-loop_NTPase"/>
</dbReference>
<dbReference type="EMBL" id="CAFBLR010000047">
    <property type="protein sequence ID" value="CAB4869518.1"/>
    <property type="molecule type" value="Genomic_DNA"/>
</dbReference>
<dbReference type="EMBL" id="CAFBQP010000075">
    <property type="protein sequence ID" value="CAB5066366.1"/>
    <property type="molecule type" value="Genomic_DNA"/>
</dbReference>
<dbReference type="Pfam" id="PF13469">
    <property type="entry name" value="Sulfotransfer_3"/>
    <property type="match status" value="1"/>
</dbReference>
<proteinExistence type="predicted"/>
<dbReference type="SUPFAM" id="SSF52540">
    <property type="entry name" value="P-loop containing nucleoside triphosphate hydrolases"/>
    <property type="match status" value="1"/>
</dbReference>
<evidence type="ECO:0000313" key="1">
    <source>
        <dbReference type="EMBL" id="CAB4703542.1"/>
    </source>
</evidence>
<evidence type="ECO:0000313" key="3">
    <source>
        <dbReference type="EMBL" id="CAB4869518.1"/>
    </source>
</evidence>
<sequence>MGATASNPAPSGTDVMHVVDGRSAPLEVKLRSVRELFLIEAQRVAHLQRDLQTSRAEALYKDTLLSEAADYVRGVAPFQPLQYVFVVTYGRSGSTLMQGVLNSIDGVLCRGENADLLRGLRDSVASLKYSQGMAPTNPEHPWFGAESLSLSTYLSDLRGAVVRQLLGDRSPDGLRYLGFKEIRYFEHLEHDLEDYLEFVTDLFPGARFIHHTREHSAVAKSEWWREFETEALLSQLKEFDDRVRAFCEKRSADHVLATSYERLLADPEETYRSVGALFGLDVEAKRIHEVLSREHSYRTSTQR</sequence>
<accession>A0A6J7DJJ3</accession>
<organism evidence="3">
    <name type="scientific">freshwater metagenome</name>
    <dbReference type="NCBI Taxonomy" id="449393"/>
    <lineage>
        <taxon>unclassified sequences</taxon>
        <taxon>metagenomes</taxon>
        <taxon>ecological metagenomes</taxon>
    </lineage>
</organism>
<evidence type="ECO:0000313" key="4">
    <source>
        <dbReference type="EMBL" id="CAB5066366.1"/>
    </source>
</evidence>
<dbReference type="EMBL" id="CAEZYY010000022">
    <property type="protein sequence ID" value="CAB4760077.1"/>
    <property type="molecule type" value="Genomic_DNA"/>
</dbReference>
<protein>
    <submittedName>
        <fullName evidence="3">Unannotated protein</fullName>
    </submittedName>
</protein>